<evidence type="ECO:0000313" key="1">
    <source>
        <dbReference type="EMBL" id="ASJ79038.1"/>
    </source>
</evidence>
<dbReference type="Proteomes" id="UP000225707">
    <property type="component" value="Segment"/>
</dbReference>
<organism evidence="1 2">
    <name type="scientific">Salmonella phage vB_SalP_PM43</name>
    <dbReference type="NCBI Taxonomy" id="2018029"/>
    <lineage>
        <taxon>Viruses</taxon>
        <taxon>Duplodnaviria</taxon>
        <taxon>Heunggongvirae</taxon>
        <taxon>Uroviricota</taxon>
        <taxon>Caudoviricetes</taxon>
        <taxon>Lederbergvirus</taxon>
        <taxon>Salmonella phage ST64T</taxon>
    </lineage>
</organism>
<dbReference type="EMBL" id="MF188997">
    <property type="protein sequence ID" value="ASJ79038.1"/>
    <property type="molecule type" value="Genomic_DNA"/>
</dbReference>
<sequence length="60" mass="7368">MRKPKTTTKTIIHFTLKRRPEGNRNGDERGRVWFHKYSFLDKPFYRAPLLVRRLSFNFNQ</sequence>
<protein>
    <submittedName>
        <fullName evidence="1">Uncharacterized protein</fullName>
    </submittedName>
</protein>
<accession>A0A220NQW5</accession>
<name>A0A220NQW5_BPST6</name>
<proteinExistence type="predicted"/>
<reference evidence="1 2" key="1">
    <citation type="submission" date="2017-06" db="EMBL/GenBank/DDBJ databases">
        <title>Characterization of Salmonella Phage vB_SalP_PM43.</title>
        <authorList>
            <person name="Newase S."/>
            <person name="Shashidhar R."/>
            <person name="Kapadnis B."/>
        </authorList>
    </citation>
    <scope>NUCLEOTIDE SEQUENCE [LARGE SCALE GENOMIC DNA]</scope>
</reference>
<evidence type="ECO:0000313" key="2">
    <source>
        <dbReference type="Proteomes" id="UP000225707"/>
    </source>
</evidence>